<dbReference type="InterPro" id="IPR044946">
    <property type="entry name" value="Restrct_endonuc_typeI_TRD_sf"/>
</dbReference>
<name>A0A930USG4_9PAST</name>
<organism evidence="3">
    <name type="scientific">Gallibacterium anatis</name>
    <dbReference type="NCBI Taxonomy" id="750"/>
    <lineage>
        <taxon>Bacteria</taxon>
        <taxon>Pseudomonadati</taxon>
        <taxon>Pseudomonadota</taxon>
        <taxon>Gammaproteobacteria</taxon>
        <taxon>Pasteurellales</taxon>
        <taxon>Pasteurellaceae</taxon>
        <taxon>Gallibacterium</taxon>
    </lineage>
</organism>
<evidence type="ECO:0000256" key="2">
    <source>
        <dbReference type="ARBA" id="ARBA00023125"/>
    </source>
</evidence>
<dbReference type="SUPFAM" id="SSF116734">
    <property type="entry name" value="DNA methylase specificity domain"/>
    <property type="match status" value="1"/>
</dbReference>
<sequence length="75" mass="8559">MNIVGGGTPDTNNATYWNGNIDWYSPTEIGNEIYVSNSLKKISKLGLEKVQQNFYLQIRQSCSLQELALEIWQSF</sequence>
<gene>
    <name evidence="3" type="ORF">INT80_14855</name>
</gene>
<evidence type="ECO:0000313" key="3">
    <source>
        <dbReference type="EMBL" id="MBF4103137.1"/>
    </source>
</evidence>
<evidence type="ECO:0000256" key="1">
    <source>
        <dbReference type="ARBA" id="ARBA00022747"/>
    </source>
</evidence>
<keyword evidence="2" id="KW-0238">DNA-binding</keyword>
<reference evidence="3" key="1">
    <citation type="submission" date="2020-11" db="EMBL/GenBank/DDBJ databases">
        <title>Gallibacterium anatis 1637, full genome, WGS.</title>
        <authorList>
            <person name="Laishevtcev A.I."/>
            <person name="Yakimova E.A."/>
            <person name="Petkovich D."/>
            <person name="Stepanova T.V."/>
            <person name="Kalendr R.S."/>
            <person name="Rubalsky E.O."/>
            <person name="Zulkarneev E.R."/>
            <person name="Aleshkin A.V."/>
        </authorList>
    </citation>
    <scope>NUCLEOTIDE SEQUENCE</scope>
    <source>
        <strain evidence="3">1637</strain>
    </source>
</reference>
<dbReference type="EMBL" id="JADION010000056">
    <property type="protein sequence ID" value="MBF4103137.1"/>
    <property type="molecule type" value="Genomic_DNA"/>
</dbReference>
<dbReference type="AlphaFoldDB" id="A0A930USG4"/>
<accession>A0A930USG4</accession>
<dbReference type="GO" id="GO:0009307">
    <property type="term" value="P:DNA restriction-modification system"/>
    <property type="evidence" value="ECO:0007669"/>
    <property type="project" value="UniProtKB-KW"/>
</dbReference>
<dbReference type="GO" id="GO:0003677">
    <property type="term" value="F:DNA binding"/>
    <property type="evidence" value="ECO:0007669"/>
    <property type="project" value="UniProtKB-KW"/>
</dbReference>
<keyword evidence="1" id="KW-0680">Restriction system</keyword>
<dbReference type="Gene3D" id="3.90.220.20">
    <property type="entry name" value="DNA methylase specificity domains"/>
    <property type="match status" value="1"/>
</dbReference>
<comment type="caution">
    <text evidence="3">The sequence shown here is derived from an EMBL/GenBank/DDBJ whole genome shotgun (WGS) entry which is preliminary data.</text>
</comment>
<proteinExistence type="predicted"/>
<protein>
    <submittedName>
        <fullName evidence="3">Uncharacterized protein</fullName>
    </submittedName>
</protein>